<protein>
    <recommendedName>
        <fullName evidence="3">Minor tail protein</fullName>
    </recommendedName>
</protein>
<dbReference type="Proteomes" id="UP001595824">
    <property type="component" value="Unassembled WGS sequence"/>
</dbReference>
<keyword evidence="2" id="KW-1185">Reference proteome</keyword>
<comment type="caution">
    <text evidence="1">The sequence shown here is derived from an EMBL/GenBank/DDBJ whole genome shotgun (WGS) entry which is preliminary data.</text>
</comment>
<gene>
    <name evidence="1" type="ORF">ACFPC0_11130</name>
</gene>
<sequence length="426" mass="45743">MWDGYLQLAGNEVINNARAVAYAGNAGLSIGCEPCDSVAEAVGDDPYWTLDETAPWWDAASPASKGFLGVYGIDVSGFNSNTISRTPTPLIGQGAALGPARRGQREVAWTVALITTGEAELSYALEWLSTVLLGSQCSDRTCAGDEMCVFSACPGTTPLRNTGGGQVGDAEIRHLYDVGLLSGPSVTEKQYLRGGQFIWATVSFTLAAGKPWIYHDPLPSNVDWVSLGSGPIVPTVDPDQVYQQCLEPKPCAVDPMCGVPALPPKPPRPLSPCYTTGLGTFRRSRIQVSPLDESAWLESVPVLEVRTGKTEMRRLLVRFWANPQNNPCDSYSDPCNACADINVSYLPAGSTLRMDGRVQRAVVECPQYPIGTATSTPTVYGTKGDLFQWPTFPCPTGLCIEIWSRSDFTAPDATARVLLVPRADLG</sequence>
<reference evidence="2" key="1">
    <citation type="journal article" date="2019" name="Int. J. Syst. Evol. Microbiol.">
        <title>The Global Catalogue of Microorganisms (GCM) 10K type strain sequencing project: providing services to taxonomists for standard genome sequencing and annotation.</title>
        <authorList>
            <consortium name="The Broad Institute Genomics Platform"/>
            <consortium name="The Broad Institute Genome Sequencing Center for Infectious Disease"/>
            <person name="Wu L."/>
            <person name="Ma J."/>
        </authorList>
    </citation>
    <scope>NUCLEOTIDE SEQUENCE [LARGE SCALE GENOMIC DNA]</scope>
    <source>
        <strain evidence="2">PCU 347</strain>
    </source>
</reference>
<proteinExistence type="predicted"/>
<accession>A0ABV8TCM6</accession>
<evidence type="ECO:0000313" key="2">
    <source>
        <dbReference type="Proteomes" id="UP001595824"/>
    </source>
</evidence>
<organism evidence="1 2">
    <name type="scientific">Streptomyces andamanensis</name>
    <dbReference type="NCBI Taxonomy" id="1565035"/>
    <lineage>
        <taxon>Bacteria</taxon>
        <taxon>Bacillati</taxon>
        <taxon>Actinomycetota</taxon>
        <taxon>Actinomycetes</taxon>
        <taxon>Kitasatosporales</taxon>
        <taxon>Streptomycetaceae</taxon>
        <taxon>Streptomyces</taxon>
    </lineage>
</organism>
<dbReference type="RefSeq" id="WP_381738591.1">
    <property type="nucleotide sequence ID" value="NZ_JBHSDP010000011.1"/>
</dbReference>
<evidence type="ECO:0008006" key="3">
    <source>
        <dbReference type="Google" id="ProtNLM"/>
    </source>
</evidence>
<dbReference type="EMBL" id="JBHSDP010000011">
    <property type="protein sequence ID" value="MFC4328380.1"/>
    <property type="molecule type" value="Genomic_DNA"/>
</dbReference>
<name>A0ABV8TCM6_9ACTN</name>
<evidence type="ECO:0000313" key="1">
    <source>
        <dbReference type="EMBL" id="MFC4328380.1"/>
    </source>
</evidence>